<evidence type="ECO:0000256" key="1">
    <source>
        <dbReference type="SAM" id="MobiDB-lite"/>
    </source>
</evidence>
<reference evidence="3" key="1">
    <citation type="submission" date="2016-06" db="EMBL/GenBank/DDBJ databases">
        <title>Parallel loss of symbiosis genes in relatives of nitrogen-fixing non-legume Parasponia.</title>
        <authorList>
            <person name="Van Velzen R."/>
            <person name="Holmer R."/>
            <person name="Bu F."/>
            <person name="Rutten L."/>
            <person name="Van Zeijl A."/>
            <person name="Liu W."/>
            <person name="Santuari L."/>
            <person name="Cao Q."/>
            <person name="Sharma T."/>
            <person name="Shen D."/>
            <person name="Roswanjaya Y."/>
            <person name="Wardhani T."/>
            <person name="Kalhor M.S."/>
            <person name="Jansen J."/>
            <person name="Van den Hoogen J."/>
            <person name="Gungor B."/>
            <person name="Hartog M."/>
            <person name="Hontelez J."/>
            <person name="Verver J."/>
            <person name="Yang W.-C."/>
            <person name="Schijlen E."/>
            <person name="Repin R."/>
            <person name="Schilthuizen M."/>
            <person name="Schranz E."/>
            <person name="Heidstra R."/>
            <person name="Miyata K."/>
            <person name="Fedorova E."/>
            <person name="Kohlen W."/>
            <person name="Bisseling T."/>
            <person name="Smit S."/>
            <person name="Geurts R."/>
        </authorList>
    </citation>
    <scope>NUCLEOTIDE SEQUENCE [LARGE SCALE GENOMIC DNA]</scope>
    <source>
        <strain evidence="3">cv. RG33-2</strain>
    </source>
</reference>
<accession>A0A2P5F4U4</accession>
<name>A0A2P5F4U4_TREOI</name>
<evidence type="ECO:0000313" key="2">
    <source>
        <dbReference type="EMBL" id="PON92794.1"/>
    </source>
</evidence>
<dbReference type="EMBL" id="JXTC01000062">
    <property type="protein sequence ID" value="PON92794.1"/>
    <property type="molecule type" value="Genomic_DNA"/>
</dbReference>
<dbReference type="Proteomes" id="UP000237000">
    <property type="component" value="Unassembled WGS sequence"/>
</dbReference>
<protein>
    <submittedName>
        <fullName evidence="2">Uncharacterized protein</fullName>
    </submittedName>
</protein>
<feature type="region of interest" description="Disordered" evidence="1">
    <location>
        <begin position="102"/>
        <end position="126"/>
    </location>
</feature>
<proteinExistence type="predicted"/>
<dbReference type="AlphaFoldDB" id="A0A2P5F4U4"/>
<sequence length="126" mass="13695">MNTIADTVFHGRSSEKYDQVKLLTKSTIPKFAIVRSSGAQLESICFLKWALQGLISAAESFGVRSAIWLDLLLSTSDYPEVPQQAAIAATTFASTLASLSSSSEELSSKYGSRTQSSTGRTRRRLL</sequence>
<gene>
    <name evidence="2" type="ORF">TorRG33x02_113920</name>
</gene>
<comment type="caution">
    <text evidence="2">The sequence shown here is derived from an EMBL/GenBank/DDBJ whole genome shotgun (WGS) entry which is preliminary data.</text>
</comment>
<evidence type="ECO:0000313" key="3">
    <source>
        <dbReference type="Proteomes" id="UP000237000"/>
    </source>
</evidence>
<dbReference type="InParanoid" id="A0A2P5F4U4"/>
<keyword evidence="3" id="KW-1185">Reference proteome</keyword>
<organism evidence="2 3">
    <name type="scientific">Trema orientale</name>
    <name type="common">Charcoal tree</name>
    <name type="synonym">Celtis orientalis</name>
    <dbReference type="NCBI Taxonomy" id="63057"/>
    <lineage>
        <taxon>Eukaryota</taxon>
        <taxon>Viridiplantae</taxon>
        <taxon>Streptophyta</taxon>
        <taxon>Embryophyta</taxon>
        <taxon>Tracheophyta</taxon>
        <taxon>Spermatophyta</taxon>
        <taxon>Magnoliopsida</taxon>
        <taxon>eudicotyledons</taxon>
        <taxon>Gunneridae</taxon>
        <taxon>Pentapetalae</taxon>
        <taxon>rosids</taxon>
        <taxon>fabids</taxon>
        <taxon>Rosales</taxon>
        <taxon>Cannabaceae</taxon>
        <taxon>Trema</taxon>
    </lineage>
</organism>